<protein>
    <submittedName>
        <fullName evidence="1">Uncharacterized protein</fullName>
    </submittedName>
</protein>
<comment type="caution">
    <text evidence="1">The sequence shown here is derived from an EMBL/GenBank/DDBJ whole genome shotgun (WGS) entry which is preliminary data.</text>
</comment>
<organism evidence="1 2">
    <name type="scientific">Eleusine coracana subsp. coracana</name>
    <dbReference type="NCBI Taxonomy" id="191504"/>
    <lineage>
        <taxon>Eukaryota</taxon>
        <taxon>Viridiplantae</taxon>
        <taxon>Streptophyta</taxon>
        <taxon>Embryophyta</taxon>
        <taxon>Tracheophyta</taxon>
        <taxon>Spermatophyta</taxon>
        <taxon>Magnoliopsida</taxon>
        <taxon>Liliopsida</taxon>
        <taxon>Poales</taxon>
        <taxon>Poaceae</taxon>
        <taxon>PACMAD clade</taxon>
        <taxon>Chloridoideae</taxon>
        <taxon>Cynodonteae</taxon>
        <taxon>Eleusininae</taxon>
        <taxon>Eleusine</taxon>
    </lineage>
</organism>
<evidence type="ECO:0000313" key="1">
    <source>
        <dbReference type="EMBL" id="GJN20511.1"/>
    </source>
</evidence>
<name>A0AAV5EDH0_ELECO</name>
<dbReference type="AlphaFoldDB" id="A0AAV5EDH0"/>
<reference evidence="1" key="1">
    <citation type="journal article" date="2018" name="DNA Res.">
        <title>Multiple hybrid de novo genome assembly of finger millet, an orphan allotetraploid crop.</title>
        <authorList>
            <person name="Hatakeyama M."/>
            <person name="Aluri S."/>
            <person name="Balachadran M.T."/>
            <person name="Sivarajan S.R."/>
            <person name="Patrignani A."/>
            <person name="Gruter S."/>
            <person name="Poveda L."/>
            <person name="Shimizu-Inatsugi R."/>
            <person name="Baeten J."/>
            <person name="Francoijs K.J."/>
            <person name="Nataraja K.N."/>
            <person name="Reddy Y.A.N."/>
            <person name="Phadnis S."/>
            <person name="Ravikumar R.L."/>
            <person name="Schlapbach R."/>
            <person name="Sreeman S.M."/>
            <person name="Shimizu K.K."/>
        </authorList>
    </citation>
    <scope>NUCLEOTIDE SEQUENCE</scope>
</reference>
<proteinExistence type="predicted"/>
<accession>A0AAV5EDH0</accession>
<sequence length="189" mass="21284">MMEAQDDLNIFKAAHLPIEGNWDEIFIEYREQDDVEMAPVGNNDVEMMDLVEPEEPLEPEEPEDLVQDMVCTQNQEDPESSQQGANAEPSLAKVLTAALNRQQNNSELLHRLVDIMSHLAGRGGNNNQPRQSTYSDFLGTHPPTFERAKEPLDADHWLHQTESKFGLLECTERQKVLFAAQQLQGSASA</sequence>
<reference evidence="1" key="2">
    <citation type="submission" date="2021-12" db="EMBL/GenBank/DDBJ databases">
        <title>Resequencing data analysis of finger millet.</title>
        <authorList>
            <person name="Hatakeyama M."/>
            <person name="Aluri S."/>
            <person name="Balachadran M.T."/>
            <person name="Sivarajan S.R."/>
            <person name="Poveda L."/>
            <person name="Shimizu-Inatsugi R."/>
            <person name="Schlapbach R."/>
            <person name="Sreeman S.M."/>
            <person name="Shimizu K.K."/>
        </authorList>
    </citation>
    <scope>NUCLEOTIDE SEQUENCE</scope>
</reference>
<keyword evidence="2" id="KW-1185">Reference proteome</keyword>
<dbReference type="EMBL" id="BQKI01000075">
    <property type="protein sequence ID" value="GJN20511.1"/>
    <property type="molecule type" value="Genomic_DNA"/>
</dbReference>
<gene>
    <name evidence="1" type="primary">gb07900</name>
    <name evidence="1" type="ORF">PR202_gb07900</name>
</gene>
<dbReference type="Proteomes" id="UP001054889">
    <property type="component" value="Unassembled WGS sequence"/>
</dbReference>
<evidence type="ECO:0000313" key="2">
    <source>
        <dbReference type="Proteomes" id="UP001054889"/>
    </source>
</evidence>